<dbReference type="SUPFAM" id="SSF81301">
    <property type="entry name" value="Nucleotidyltransferase"/>
    <property type="match status" value="1"/>
</dbReference>
<accession>A0AAD5YN10</accession>
<reference evidence="1" key="1">
    <citation type="submission" date="2022-07" db="EMBL/GenBank/DDBJ databases">
        <title>Genome Sequence of Leucocoprinus birnbaumii.</title>
        <authorList>
            <person name="Buettner E."/>
        </authorList>
    </citation>
    <scope>NUCLEOTIDE SEQUENCE</scope>
    <source>
        <strain evidence="1">VT141</strain>
    </source>
</reference>
<gene>
    <name evidence="1" type="ORF">NP233_g9609</name>
</gene>
<keyword evidence="2" id="KW-1185">Reference proteome</keyword>
<dbReference type="InterPro" id="IPR043519">
    <property type="entry name" value="NT_sf"/>
</dbReference>
<comment type="caution">
    <text evidence="1">The sequence shown here is derived from an EMBL/GenBank/DDBJ whole genome shotgun (WGS) entry which is preliminary data.</text>
</comment>
<name>A0AAD5YN10_9AGAR</name>
<protein>
    <submittedName>
        <fullName evidence="1">Uncharacterized protein</fullName>
    </submittedName>
</protein>
<proteinExistence type="predicted"/>
<sequence>MTAKKDRPSRLDPRAPVFRPSWLTGLANERVDQAELRGGEEESWDEITPDDDDVQTLGLESLTLQQDQAEDPVFLTKKQIKEQIKLLKKKKRRKMITEEEVAVLEAYEDEKFIRKRLIRAQKEDKEARHMCCVFMAAKATITILRQCGIRCAVFGSFACKLYGDFRYPNDVDFLITQPIHAPFIDAEQVKRLIVENDPSHFYLKLPRDPHAPYRILHYRLDSGLQHCKVDILLPGTIYLPNLLEPSRNTQITVIEGIPLVPFSLLLLHKLQGWADHEVSNEAHKRRKRVQDAADVRRLLAMDKWVRVLRETRPWKDKNLFCEEFQELTKVRVKAYCARFPKRRRPWEELGLIAS</sequence>
<evidence type="ECO:0000313" key="1">
    <source>
        <dbReference type="EMBL" id="KAJ3562384.1"/>
    </source>
</evidence>
<evidence type="ECO:0000313" key="2">
    <source>
        <dbReference type="Proteomes" id="UP001213000"/>
    </source>
</evidence>
<dbReference type="EMBL" id="JANIEX010000875">
    <property type="protein sequence ID" value="KAJ3562384.1"/>
    <property type="molecule type" value="Genomic_DNA"/>
</dbReference>
<dbReference type="AlphaFoldDB" id="A0AAD5YN10"/>
<dbReference type="Proteomes" id="UP001213000">
    <property type="component" value="Unassembled WGS sequence"/>
</dbReference>
<organism evidence="1 2">
    <name type="scientific">Leucocoprinus birnbaumii</name>
    <dbReference type="NCBI Taxonomy" id="56174"/>
    <lineage>
        <taxon>Eukaryota</taxon>
        <taxon>Fungi</taxon>
        <taxon>Dikarya</taxon>
        <taxon>Basidiomycota</taxon>
        <taxon>Agaricomycotina</taxon>
        <taxon>Agaricomycetes</taxon>
        <taxon>Agaricomycetidae</taxon>
        <taxon>Agaricales</taxon>
        <taxon>Agaricineae</taxon>
        <taxon>Agaricaceae</taxon>
        <taxon>Leucocoprinus</taxon>
    </lineage>
</organism>